<dbReference type="InterPro" id="IPR011990">
    <property type="entry name" value="TPR-like_helical_dom_sf"/>
</dbReference>
<dbReference type="SUPFAM" id="SSF48452">
    <property type="entry name" value="TPR-like"/>
    <property type="match status" value="2"/>
</dbReference>
<name>A0A2N5ZDN6_MUIH1</name>
<evidence type="ECO:0000313" key="8">
    <source>
        <dbReference type="Proteomes" id="UP000234857"/>
    </source>
</evidence>
<evidence type="ECO:0000256" key="4">
    <source>
        <dbReference type="ARBA" id="ARBA00023136"/>
    </source>
</evidence>
<evidence type="ECO:0000256" key="1">
    <source>
        <dbReference type="ARBA" id="ARBA00004141"/>
    </source>
</evidence>
<feature type="transmembrane region" description="Helical" evidence="5">
    <location>
        <begin position="12"/>
        <end position="31"/>
    </location>
</feature>
<dbReference type="PANTHER" id="PTHR37422">
    <property type="entry name" value="TEICHURONIC ACID BIOSYNTHESIS PROTEIN TUAE"/>
    <property type="match status" value="1"/>
</dbReference>
<feature type="transmembrane region" description="Helical" evidence="5">
    <location>
        <begin position="72"/>
        <end position="89"/>
    </location>
</feature>
<protein>
    <recommendedName>
        <fullName evidence="6">O-antigen ligase-related domain-containing protein</fullName>
    </recommendedName>
</protein>
<dbReference type="InterPro" id="IPR051533">
    <property type="entry name" value="WaaL-like"/>
</dbReference>
<evidence type="ECO:0000256" key="2">
    <source>
        <dbReference type="ARBA" id="ARBA00022692"/>
    </source>
</evidence>
<feature type="transmembrane region" description="Helical" evidence="5">
    <location>
        <begin position="43"/>
        <end position="60"/>
    </location>
</feature>
<evidence type="ECO:0000256" key="5">
    <source>
        <dbReference type="SAM" id="Phobius"/>
    </source>
</evidence>
<dbReference type="Gene3D" id="1.25.40.10">
    <property type="entry name" value="Tetratricopeptide repeat domain"/>
    <property type="match status" value="1"/>
</dbReference>
<comment type="caution">
    <text evidence="7">The sequence shown here is derived from an EMBL/GenBank/DDBJ whole genome shotgun (WGS) entry which is preliminary data.</text>
</comment>
<evidence type="ECO:0000259" key="6">
    <source>
        <dbReference type="Pfam" id="PF04932"/>
    </source>
</evidence>
<dbReference type="AlphaFoldDB" id="A0A2N5ZDN6"/>
<feature type="transmembrane region" description="Helical" evidence="5">
    <location>
        <begin position="167"/>
        <end position="192"/>
    </location>
</feature>
<keyword evidence="2 5" id="KW-0812">Transmembrane</keyword>
<proteinExistence type="predicted"/>
<feature type="transmembrane region" description="Helical" evidence="5">
    <location>
        <begin position="199"/>
        <end position="217"/>
    </location>
</feature>
<evidence type="ECO:0000313" key="7">
    <source>
        <dbReference type="EMBL" id="PLX16778.1"/>
    </source>
</evidence>
<feature type="transmembrane region" description="Helical" evidence="5">
    <location>
        <begin position="371"/>
        <end position="390"/>
    </location>
</feature>
<dbReference type="Proteomes" id="UP000234857">
    <property type="component" value="Unassembled WGS sequence"/>
</dbReference>
<accession>A0A2N5ZDN6</accession>
<gene>
    <name evidence="7" type="ORF">C0601_09330</name>
</gene>
<dbReference type="EMBL" id="PKTG01000106">
    <property type="protein sequence ID" value="PLX16778.1"/>
    <property type="molecule type" value="Genomic_DNA"/>
</dbReference>
<keyword evidence="4 5" id="KW-0472">Membrane</keyword>
<feature type="domain" description="O-antigen ligase-related" evidence="6">
    <location>
        <begin position="207"/>
        <end position="379"/>
    </location>
</feature>
<reference evidence="7 8" key="1">
    <citation type="submission" date="2017-11" db="EMBL/GenBank/DDBJ databases">
        <title>Genome-resolved metagenomics identifies genetic mobility, metabolic interactions, and unexpected diversity in perchlorate-reducing communities.</title>
        <authorList>
            <person name="Barnum T.P."/>
            <person name="Figueroa I.A."/>
            <person name="Carlstrom C.I."/>
            <person name="Lucas L.N."/>
            <person name="Engelbrektson A.L."/>
            <person name="Coates J.D."/>
        </authorList>
    </citation>
    <scope>NUCLEOTIDE SEQUENCE [LARGE SCALE GENOMIC DNA]</scope>
    <source>
        <strain evidence="7">BM706</strain>
    </source>
</reference>
<comment type="subcellular location">
    <subcellularLocation>
        <location evidence="1">Membrane</location>
        <topology evidence="1">Multi-pass membrane protein</topology>
    </subcellularLocation>
</comment>
<sequence length="762" mass="89754">MKKNPESIINRIIVIMLYIIIFMAPLIFSKYTKQNFLEAKEFFLIYSVSILIFVNSLYLYFKKNISDFWNTWLARISVLFVLSMLISLFNTDNMAMSMDRFIRVIIYFVILWVAYENLRDHEQMSTLFFLTIIAGGMVSLYGIAQYFGIDHFFPKGQVWGNTGRLQVFSTFGNPNFLADYLVVPFPIAFLFFIEYSKKLKGKIAGISFLLMLLVILFTRTRGAWISVMFATIYIFIMIFKFRRKLFKQVFKYLAIVLLICILVIALLSTVRSTREKTLNLIKTVEGRFTSSTTVMQRWLMWNVTLEAAMDHPIIGHGLNMFKKIYSKYQHDYFKRWSEKTGKPAFEHPYKEFAIDFRHTHNDYLQTLCEQGIIGLILFICLFGTGIYNGFKLMKKDEHFYLNLGLTASVICVMTEAIFNFPFHRAAPYLTAITVLMGIQWQTRKEVEFIPDKKDKIANMAIVIISLIIMINGLYVGYKKNMASVLHKSGHVLITRKRDFKVAEVQLRRSIQYDNSEGEAFYWYAYSLFVQNKKKDALKIFKESLNYSHNKLSHLHLGLCYMDPSIHEYEKALEQFDFVKYSDPSNPYSYFYKYVVYDLLEKNNNNKDQKYGEKKKEELRLAFMNTKGDITNINNVFAINAINNKNEKAIQLFIEKAEMNKVDVQILNNLLFEYFDKIPENKKEIMLKDVVRKTTDLTRKFSIIAYSIKKGYEKTVKPELENIMRQNPNLADSYYYYSLILQKEGKTKEAQEYRNKYEKFNIK</sequence>
<dbReference type="PANTHER" id="PTHR37422:SF13">
    <property type="entry name" value="LIPOPOLYSACCHARIDE BIOSYNTHESIS PROTEIN PA4999-RELATED"/>
    <property type="match status" value="1"/>
</dbReference>
<dbReference type="GO" id="GO:0016020">
    <property type="term" value="C:membrane"/>
    <property type="evidence" value="ECO:0007669"/>
    <property type="project" value="UniProtKB-SubCell"/>
</dbReference>
<feature type="transmembrane region" description="Helical" evidence="5">
    <location>
        <begin position="101"/>
        <end position="118"/>
    </location>
</feature>
<feature type="transmembrane region" description="Helical" evidence="5">
    <location>
        <begin position="399"/>
        <end position="420"/>
    </location>
</feature>
<evidence type="ECO:0000256" key="3">
    <source>
        <dbReference type="ARBA" id="ARBA00022989"/>
    </source>
</evidence>
<dbReference type="InterPro" id="IPR007016">
    <property type="entry name" value="O-antigen_ligase-rel_domated"/>
</dbReference>
<feature type="transmembrane region" description="Helical" evidence="5">
    <location>
        <begin position="127"/>
        <end position="147"/>
    </location>
</feature>
<dbReference type="Pfam" id="PF04932">
    <property type="entry name" value="Wzy_C"/>
    <property type="match status" value="1"/>
</dbReference>
<feature type="transmembrane region" description="Helical" evidence="5">
    <location>
        <begin position="456"/>
        <end position="477"/>
    </location>
</feature>
<feature type="transmembrane region" description="Helical" evidence="5">
    <location>
        <begin position="249"/>
        <end position="270"/>
    </location>
</feature>
<organism evidence="7 8">
    <name type="scientific">Muiribacterium halophilum</name>
    <dbReference type="NCBI Taxonomy" id="2053465"/>
    <lineage>
        <taxon>Bacteria</taxon>
        <taxon>Candidatus Muiribacteriota</taxon>
        <taxon>Candidatus Muiribacteriia</taxon>
        <taxon>Candidatus Muiribacteriales</taxon>
        <taxon>Candidatus Muiribacteriaceae</taxon>
        <taxon>Candidatus Muiribacterium</taxon>
    </lineage>
</organism>
<feature type="transmembrane region" description="Helical" evidence="5">
    <location>
        <begin position="223"/>
        <end position="242"/>
    </location>
</feature>
<keyword evidence="3 5" id="KW-1133">Transmembrane helix</keyword>